<evidence type="ECO:0000313" key="4">
    <source>
        <dbReference type="EMBL" id="MBA8931175.1"/>
    </source>
</evidence>
<keyword evidence="2 3" id="KW-0802">TPR repeat</keyword>
<organism evidence="4 5">
    <name type="scientific">Kutzneria viridogrisea</name>
    <dbReference type="NCBI Taxonomy" id="47990"/>
    <lineage>
        <taxon>Bacteria</taxon>
        <taxon>Bacillati</taxon>
        <taxon>Actinomycetota</taxon>
        <taxon>Actinomycetes</taxon>
        <taxon>Pseudonocardiales</taxon>
        <taxon>Pseudonocardiaceae</taxon>
        <taxon>Kutzneria</taxon>
    </lineage>
</organism>
<dbReference type="SMART" id="SM00028">
    <property type="entry name" value="TPR"/>
    <property type="match status" value="7"/>
</dbReference>
<accession>A0ABR6BWE1</accession>
<proteinExistence type="predicted"/>
<name>A0ABR6BWE1_9PSEU</name>
<evidence type="ECO:0000256" key="1">
    <source>
        <dbReference type="ARBA" id="ARBA00022737"/>
    </source>
</evidence>
<dbReference type="SUPFAM" id="SSF48452">
    <property type="entry name" value="TPR-like"/>
    <property type="match status" value="1"/>
</dbReference>
<dbReference type="Pfam" id="PF13181">
    <property type="entry name" value="TPR_8"/>
    <property type="match status" value="1"/>
</dbReference>
<evidence type="ECO:0000313" key="5">
    <source>
        <dbReference type="Proteomes" id="UP000517916"/>
    </source>
</evidence>
<dbReference type="PROSITE" id="PS50005">
    <property type="entry name" value="TPR"/>
    <property type="match status" value="3"/>
</dbReference>
<feature type="repeat" description="TPR" evidence="3">
    <location>
        <begin position="423"/>
        <end position="456"/>
    </location>
</feature>
<feature type="repeat" description="TPR" evidence="3">
    <location>
        <begin position="559"/>
        <end position="592"/>
    </location>
</feature>
<evidence type="ECO:0000256" key="3">
    <source>
        <dbReference type="PROSITE-ProRule" id="PRU00339"/>
    </source>
</evidence>
<dbReference type="Gene3D" id="1.25.40.10">
    <property type="entry name" value="Tetratricopeptide repeat domain"/>
    <property type="match status" value="3"/>
</dbReference>
<dbReference type="EMBL" id="JACJID010000008">
    <property type="protein sequence ID" value="MBA8931175.1"/>
    <property type="molecule type" value="Genomic_DNA"/>
</dbReference>
<comment type="caution">
    <text evidence="4">The sequence shown here is derived from an EMBL/GenBank/DDBJ whole genome shotgun (WGS) entry which is preliminary data.</text>
</comment>
<dbReference type="Pfam" id="PF13371">
    <property type="entry name" value="TPR_9"/>
    <property type="match status" value="1"/>
</dbReference>
<protein>
    <submittedName>
        <fullName evidence="4">Tetratricopeptide (TPR) repeat protein</fullName>
    </submittedName>
</protein>
<evidence type="ECO:0000256" key="2">
    <source>
        <dbReference type="ARBA" id="ARBA00022803"/>
    </source>
</evidence>
<dbReference type="PANTHER" id="PTHR44858">
    <property type="entry name" value="TETRATRICOPEPTIDE REPEAT PROTEIN 6"/>
    <property type="match status" value="1"/>
</dbReference>
<feature type="repeat" description="TPR" evidence="3">
    <location>
        <begin position="491"/>
        <end position="524"/>
    </location>
</feature>
<sequence>MSEHLVIVGNRRADRERRWAQEGPHTAVGRCHRRLRGPYTGVDEVLAALLGEAAAEHPDLVEQHRVELLYGMPELAEIIGPAPSTLAADSPFTERTRFFGSGMIRCMSQGVVTFLLRLAEHRPMSLVFEDLHEAEPTTRELVTILVRRADPARLRVVVSGAELSVDGLRTVRAEPSESTVDDRSSAELVAAYIASDGTSEDPAELAAYRAADPALVAAQHDRRADELEPGSSWGTKVGAITYHRERGTDPGGAGREALARALQFCVEVGFSAAIADLGMRGRAVTDPVAQQRVYCEFTCQAAAALVPLGDLEGSLRLYEDLRHRYPLPRVHMTTSYAIAMLYTRFFTPRDHEKALEWQNNALAIASLLPDERERLVFTGFQNNALALIEMHRGNLGRALELINTGIDRLDRELDPDQWVLHRSQLLYNRARLLLATGRLDEAYADYTTLVGLDPYYTDYLSERAKVSRKRGDFAAALADYDHAVRLAPPFPELYYNRATARIEVGDTGGALADLDYVLEMEPDEVDTRITRADLLLGLDRVDEAEADVLAGLALLPGEPRLLCMAGTIALERGEPERALRALDAALAADPDYPAALVNRAAVHFDAGRLEHAVEDLTRTLEQVGADPDVLFNRGVALRASGQVELALRDFDAALELPGADEAELRGQRAACLADQRLRSGHSTVSS</sequence>
<dbReference type="InterPro" id="IPR011990">
    <property type="entry name" value="TPR-like_helical_dom_sf"/>
</dbReference>
<keyword evidence="1" id="KW-0677">Repeat</keyword>
<reference evidence="4 5" key="1">
    <citation type="submission" date="2020-08" db="EMBL/GenBank/DDBJ databases">
        <title>Genomic Encyclopedia of Archaeal and Bacterial Type Strains, Phase II (KMG-II): from individual species to whole genera.</title>
        <authorList>
            <person name="Goeker M."/>
        </authorList>
    </citation>
    <scope>NUCLEOTIDE SEQUENCE [LARGE SCALE GENOMIC DNA]</scope>
    <source>
        <strain evidence="4 5">DSM 43850</strain>
    </source>
</reference>
<dbReference type="PANTHER" id="PTHR44858:SF1">
    <property type="entry name" value="UDP-N-ACETYLGLUCOSAMINE--PEPTIDE N-ACETYLGLUCOSAMINYLTRANSFERASE SPINDLY-RELATED"/>
    <property type="match status" value="1"/>
</dbReference>
<dbReference type="InterPro" id="IPR019734">
    <property type="entry name" value="TPR_rpt"/>
</dbReference>
<dbReference type="InterPro" id="IPR050498">
    <property type="entry name" value="Ycf3"/>
</dbReference>
<dbReference type="Proteomes" id="UP000517916">
    <property type="component" value="Unassembled WGS sequence"/>
</dbReference>
<keyword evidence="5" id="KW-1185">Reference proteome</keyword>
<gene>
    <name evidence="4" type="ORF">BC739_008422</name>
</gene>
<dbReference type="Pfam" id="PF13432">
    <property type="entry name" value="TPR_16"/>
    <property type="match status" value="1"/>
</dbReference>
<dbReference type="RefSeq" id="WP_025354096.1">
    <property type="nucleotide sequence ID" value="NZ_BAAABQ010000097.1"/>
</dbReference>